<feature type="domain" description="Ints3-like C-terminal" evidence="2">
    <location>
        <begin position="135"/>
        <end position="371"/>
    </location>
</feature>
<proteinExistence type="predicted"/>
<accession>A0A183P3T7</accession>
<gene>
    <name evidence="3" type="ORF">SMTD_LOCUS9023</name>
</gene>
<feature type="compositionally biased region" description="Basic and acidic residues" evidence="1">
    <location>
        <begin position="431"/>
        <end position="445"/>
    </location>
</feature>
<feature type="compositionally biased region" description="Basic and acidic residues" evidence="1">
    <location>
        <begin position="538"/>
        <end position="549"/>
    </location>
</feature>
<keyword evidence="4" id="KW-1185">Reference proteome</keyword>
<organism evidence="3 4">
    <name type="scientific">Schistosoma mattheei</name>
    <dbReference type="NCBI Taxonomy" id="31246"/>
    <lineage>
        <taxon>Eukaryota</taxon>
        <taxon>Metazoa</taxon>
        <taxon>Spiralia</taxon>
        <taxon>Lophotrochozoa</taxon>
        <taxon>Platyhelminthes</taxon>
        <taxon>Trematoda</taxon>
        <taxon>Digenea</taxon>
        <taxon>Strigeidida</taxon>
        <taxon>Schistosomatoidea</taxon>
        <taxon>Schistosomatidae</taxon>
        <taxon>Schistosoma</taxon>
    </lineage>
</organism>
<protein>
    <recommendedName>
        <fullName evidence="2">Ints3-like C-terminal domain-containing protein</fullName>
    </recommendedName>
</protein>
<dbReference type="AlphaFoldDB" id="A0A183P3T7"/>
<dbReference type="InterPro" id="IPR056518">
    <property type="entry name" value="HEAT_Ints3_C"/>
</dbReference>
<feature type="compositionally biased region" description="Basic and acidic residues" evidence="1">
    <location>
        <begin position="404"/>
        <end position="417"/>
    </location>
</feature>
<feature type="compositionally biased region" description="Low complexity" evidence="1">
    <location>
        <begin position="575"/>
        <end position="592"/>
    </location>
</feature>
<dbReference type="PANTHER" id="PTHR13587">
    <property type="entry name" value="INTEGRATOR COMPLEX SUBUNIT 3"/>
    <property type="match status" value="1"/>
</dbReference>
<evidence type="ECO:0000313" key="4">
    <source>
        <dbReference type="Proteomes" id="UP000269396"/>
    </source>
</evidence>
<evidence type="ECO:0000256" key="1">
    <source>
        <dbReference type="SAM" id="MobiDB-lite"/>
    </source>
</evidence>
<dbReference type="Pfam" id="PF24566">
    <property type="entry name" value="HEAT_Ints3_C"/>
    <property type="match status" value="1"/>
</dbReference>
<dbReference type="GO" id="GO:0005737">
    <property type="term" value="C:cytoplasm"/>
    <property type="evidence" value="ECO:0007669"/>
    <property type="project" value="TreeGrafter"/>
</dbReference>
<dbReference type="Proteomes" id="UP000269396">
    <property type="component" value="Unassembled WGS sequence"/>
</dbReference>
<feature type="compositionally biased region" description="Basic residues" evidence="1">
    <location>
        <begin position="604"/>
        <end position="613"/>
    </location>
</feature>
<feature type="compositionally biased region" description="Low complexity" evidence="1">
    <location>
        <begin position="472"/>
        <end position="484"/>
    </location>
</feature>
<dbReference type="InterPro" id="IPR045334">
    <property type="entry name" value="INTS3"/>
</dbReference>
<dbReference type="STRING" id="31246.A0A183P3T7"/>
<sequence>MEALIQAVLVEDSFDDLEIAGRTAAVVCELLFCLFAQRLMPVGVEWSEEHLEDCLEFPIFIPFRHLLQMNPGDPKRELLLLLLTEMQTRQPRLGYHLLFFLKVSKVNDEKMSIYRNFCASQENPNLRDSLFKDMQFSSELSNDTEFLRLIVATIDPGMCNSLISEIVRGHLNLFPNNDLTNILNATLEWNSIEQLFFWQLINAHEIPTSRFLPLIHSVDSFKHPEACSNLILLLKLEKPSFELVRALLSRRNSNDLLSMTALHFWSCPDNQHAGRFSNILCSFINAPLSSTNAVGVSSATNNQNMKDVKDKRRSSSKYSSFHLSSQEFWKDIIRLLLILQDDDIQSALQSLVVSPKLSPNLKDRFSDLLALVEDLPPTSSDCHSQISDSLSRCNSSVHINGDVYKSDVRKNSSDRIKPTSHGGSKGGHSLRNLDSRRAAEAERRQVVSTSSKRHNRSDSQLNNFDGDSDGNEVGSVTSDSSSCSSEEEESTISRKTRSGAMRSVDKSTNKLKTSGGKRVNSEVAVSKDRKSTSKRSTSRQEVDDESVKSEDDEDDEYEDRVLEVVVIDDESGDDSNSSRATTSRGNNNSNNNDNDEADDDCRIRPSKRRKTTIKRFMLDD</sequence>
<name>A0A183P3T7_9TREM</name>
<dbReference type="EMBL" id="UZAL01029371">
    <property type="protein sequence ID" value="VDP47720.1"/>
    <property type="molecule type" value="Genomic_DNA"/>
</dbReference>
<feature type="region of interest" description="Disordered" evidence="1">
    <location>
        <begin position="404"/>
        <end position="620"/>
    </location>
</feature>
<evidence type="ECO:0000313" key="3">
    <source>
        <dbReference type="EMBL" id="VDP47720.1"/>
    </source>
</evidence>
<dbReference type="PANTHER" id="PTHR13587:SF7">
    <property type="entry name" value="INTEGRATOR COMPLEX SUBUNIT 3"/>
    <property type="match status" value="1"/>
</dbReference>
<reference evidence="3 4" key="1">
    <citation type="submission" date="2018-11" db="EMBL/GenBank/DDBJ databases">
        <authorList>
            <consortium name="Pathogen Informatics"/>
        </authorList>
    </citation>
    <scope>NUCLEOTIDE SEQUENCE [LARGE SCALE GENOMIC DNA]</scope>
    <source>
        <strain>Denwood</strain>
        <strain evidence="4">Zambia</strain>
    </source>
</reference>
<evidence type="ECO:0000259" key="2">
    <source>
        <dbReference type="Pfam" id="PF24566"/>
    </source>
</evidence>